<protein>
    <submittedName>
        <fullName evidence="11">Fimbrial biogenesis outer membrane usher protein</fullName>
    </submittedName>
</protein>
<proteinExistence type="inferred from homology"/>
<dbReference type="InterPro" id="IPR025949">
    <property type="entry name" value="PapC-like_C"/>
</dbReference>
<dbReference type="Gene3D" id="2.60.40.2070">
    <property type="match status" value="1"/>
</dbReference>
<comment type="subcellular location">
    <subcellularLocation>
        <location evidence="1">Cell outer membrane</location>
        <topology evidence="1">Multi-pass membrane protein</topology>
    </subcellularLocation>
</comment>
<dbReference type="Proteomes" id="UP000317812">
    <property type="component" value="Chromosome"/>
</dbReference>
<dbReference type="Gene3D" id="2.60.40.3110">
    <property type="match status" value="1"/>
</dbReference>
<keyword evidence="7" id="KW-0472">Membrane</keyword>
<reference evidence="11 12" key="1">
    <citation type="submission" date="2019-01" db="EMBL/GenBank/DDBJ databases">
        <title>Florfenicol resistance in Enterobacteriaceae and whole-genome sequence analysis of florfenicol-resistant Leclercia adecarboxylata strain R25.</title>
        <authorList>
            <person name="Bao Q."/>
            <person name="Ying Y."/>
        </authorList>
    </citation>
    <scope>NUCLEOTIDE SEQUENCE [LARGE SCALE GENOMIC DNA]</scope>
    <source>
        <strain evidence="11 12">R25</strain>
    </source>
</reference>
<gene>
    <name evidence="11" type="ORF">ES815_21545</name>
</gene>
<evidence type="ECO:0000256" key="2">
    <source>
        <dbReference type="ARBA" id="ARBA00008064"/>
    </source>
</evidence>
<dbReference type="PANTHER" id="PTHR30451:SF20">
    <property type="entry name" value="FIMBRIAE USHER"/>
    <property type="match status" value="1"/>
</dbReference>
<evidence type="ECO:0000256" key="7">
    <source>
        <dbReference type="ARBA" id="ARBA00023136"/>
    </source>
</evidence>
<organism evidence="11 12">
    <name type="scientific">Leclercia adecarboxylata</name>
    <dbReference type="NCBI Taxonomy" id="83655"/>
    <lineage>
        <taxon>Bacteria</taxon>
        <taxon>Pseudomonadati</taxon>
        <taxon>Pseudomonadota</taxon>
        <taxon>Gammaproteobacteria</taxon>
        <taxon>Enterobacterales</taxon>
        <taxon>Enterobacteriaceae</taxon>
        <taxon>Leclercia</taxon>
    </lineage>
</organism>
<dbReference type="InterPro" id="IPR037224">
    <property type="entry name" value="PapC_N_sf"/>
</dbReference>
<evidence type="ECO:0000256" key="6">
    <source>
        <dbReference type="ARBA" id="ARBA00022729"/>
    </source>
</evidence>
<sequence length="798" mass="88076">MKFMEINAGLIIIIIPWGVAWSEDAFNFNSAHLHNATHIDLQKFKYGNPMNVGKYRSKLYLNGSYASEVEFELQKVGEKIEPCITPVLFRVMRLKDKTWPEKASCLQLSQINAGISWHYDVGENALNLTIPQALQKPKYRGEINPESIDVGVPAAVLRYQANSYQSINHGDSHNYSYVGLDGSFRAYGWRFYHQSSYQANDNDTQWDNISTYAEKSLFDLSSTLRLGQGWTDGTFFDSVSFVGARVATDKRMLPGSRRGFAPTVTGIARTNARVTVTQNGSLLYEATVPPGKFSFADLYPTNSGGDLIVTIHEADGSQDTFTVPYASIPGLVRKEALYYDLSMGYLDDSYISNRPGFGELTLQYGFNDYISGYMGVNGTDGYYSTLVGSALNTYWGALAVDVSRSSWKTVENDWLDGYRWRVSATKSLTSDTRVTLSMSHSNDARYISIRDAASANNHDNYTYREMTKYTANLSQQIGGGSLSFYGIWSENWKHGTYHSYQLGYSNNYKRLGYYIYAQKSQDANHKNNQIVGISFSIPISGNGNIHTRFNYDKNNGNQLQATYTGSRGEKNELSYGLTTSYDMPKEGGHESSIGANGSYRTHYAYLNASASAGKNQQQYSLGTSGALVAHEGGVIATPDIGETFAIVQAPKAAGATVANRIGRPVDNRGYTIIPYLNPFTENWLDLDPQGISDQVEIVSSSTVVVPDSGAAVKVKFATRTGYPWFANVTLSDGNTPPLGAEVFDSKEIAIGAVGQGGLLYARVPDIKGVLHVVWGDNSVQRCQLAYSVNQQTSRNLCK</sequence>
<feature type="domain" description="PapC-like C-terminal" evidence="9">
    <location>
        <begin position="727"/>
        <end position="789"/>
    </location>
</feature>
<evidence type="ECO:0000256" key="8">
    <source>
        <dbReference type="ARBA" id="ARBA00023237"/>
    </source>
</evidence>
<dbReference type="FunFam" id="2.60.40.3110:FF:000001">
    <property type="entry name" value="Putative fimbrial outer membrane usher"/>
    <property type="match status" value="1"/>
</dbReference>
<keyword evidence="4" id="KW-1134">Transmembrane beta strand</keyword>
<keyword evidence="8" id="KW-0998">Cell outer membrane</keyword>
<accession>A0AAP9DDF2</accession>
<dbReference type="RefSeq" id="WP_142489630.1">
    <property type="nucleotide sequence ID" value="NZ_CP035382.1"/>
</dbReference>
<name>A0AAP9DDF2_9ENTR</name>
<keyword evidence="3" id="KW-0813">Transport</keyword>
<dbReference type="Pfam" id="PF00577">
    <property type="entry name" value="Usher"/>
    <property type="match status" value="1"/>
</dbReference>
<comment type="similarity">
    <text evidence="2">Belongs to the fimbrial export usher family.</text>
</comment>
<dbReference type="InterPro" id="IPR042186">
    <property type="entry name" value="FimD_plug_dom"/>
</dbReference>
<dbReference type="GO" id="GO:0009297">
    <property type="term" value="P:pilus assembly"/>
    <property type="evidence" value="ECO:0007669"/>
    <property type="project" value="InterPro"/>
</dbReference>
<dbReference type="GO" id="GO:0009279">
    <property type="term" value="C:cell outer membrane"/>
    <property type="evidence" value="ECO:0007669"/>
    <property type="project" value="UniProtKB-SubCell"/>
</dbReference>
<evidence type="ECO:0000259" key="10">
    <source>
        <dbReference type="Pfam" id="PF13954"/>
    </source>
</evidence>
<evidence type="ECO:0000256" key="4">
    <source>
        <dbReference type="ARBA" id="ARBA00022452"/>
    </source>
</evidence>
<dbReference type="Pfam" id="PF13954">
    <property type="entry name" value="PapC_N"/>
    <property type="match status" value="1"/>
</dbReference>
<dbReference type="PANTHER" id="PTHR30451">
    <property type="entry name" value="OUTER MEMBRANE USHER PROTEIN"/>
    <property type="match status" value="1"/>
</dbReference>
<evidence type="ECO:0000313" key="11">
    <source>
        <dbReference type="EMBL" id="QDK20754.1"/>
    </source>
</evidence>
<dbReference type="InterPro" id="IPR000015">
    <property type="entry name" value="Fimb_usher"/>
</dbReference>
<dbReference type="Pfam" id="PF13953">
    <property type="entry name" value="PapC_C"/>
    <property type="match status" value="1"/>
</dbReference>
<dbReference type="InterPro" id="IPR025885">
    <property type="entry name" value="PapC_N"/>
</dbReference>
<dbReference type="SUPFAM" id="SSF141729">
    <property type="entry name" value="FimD N-terminal domain-like"/>
    <property type="match status" value="1"/>
</dbReference>
<dbReference type="InterPro" id="IPR043142">
    <property type="entry name" value="PapC-like_C_sf"/>
</dbReference>
<feature type="domain" description="PapC N-terminal" evidence="10">
    <location>
        <begin position="27"/>
        <end position="162"/>
    </location>
</feature>
<dbReference type="EMBL" id="CP035382">
    <property type="protein sequence ID" value="QDK20754.1"/>
    <property type="molecule type" value="Genomic_DNA"/>
</dbReference>
<evidence type="ECO:0000259" key="9">
    <source>
        <dbReference type="Pfam" id="PF13953"/>
    </source>
</evidence>
<keyword evidence="5" id="KW-0812">Transmembrane</keyword>
<evidence type="ECO:0000256" key="5">
    <source>
        <dbReference type="ARBA" id="ARBA00022692"/>
    </source>
</evidence>
<dbReference type="AlphaFoldDB" id="A0AAP9DDF2"/>
<evidence type="ECO:0000313" key="12">
    <source>
        <dbReference type="Proteomes" id="UP000317812"/>
    </source>
</evidence>
<dbReference type="Gene3D" id="2.60.40.2610">
    <property type="entry name" value="Outer membrane usher protein FimD, plug domain"/>
    <property type="match status" value="1"/>
</dbReference>
<keyword evidence="6" id="KW-0732">Signal</keyword>
<dbReference type="GO" id="GO:0015473">
    <property type="term" value="F:fimbrial usher porin activity"/>
    <property type="evidence" value="ECO:0007669"/>
    <property type="project" value="InterPro"/>
</dbReference>
<evidence type="ECO:0000256" key="3">
    <source>
        <dbReference type="ARBA" id="ARBA00022448"/>
    </source>
</evidence>
<dbReference type="Gene3D" id="3.10.20.410">
    <property type="match status" value="1"/>
</dbReference>
<evidence type="ECO:0000256" key="1">
    <source>
        <dbReference type="ARBA" id="ARBA00004571"/>
    </source>
</evidence>